<dbReference type="InterPro" id="IPR038158">
    <property type="entry name" value="H-NOX_domain_sf"/>
</dbReference>
<organism evidence="2 3">
    <name type="scientific">Primorskyibacter sedentarius</name>
    <dbReference type="NCBI Taxonomy" id="745311"/>
    <lineage>
        <taxon>Bacteria</taxon>
        <taxon>Pseudomonadati</taxon>
        <taxon>Pseudomonadota</taxon>
        <taxon>Alphaproteobacteria</taxon>
        <taxon>Rhodobacterales</taxon>
        <taxon>Roseobacteraceae</taxon>
        <taxon>Primorskyibacter</taxon>
    </lineage>
</organism>
<evidence type="ECO:0000259" key="1">
    <source>
        <dbReference type="Pfam" id="PF07700"/>
    </source>
</evidence>
<evidence type="ECO:0000313" key="3">
    <source>
        <dbReference type="Proteomes" id="UP000295696"/>
    </source>
</evidence>
<protein>
    <submittedName>
        <fullName evidence="2">Heme-NO-binding protein</fullName>
    </submittedName>
</protein>
<sequence>MKGTIFVELIKMAEDAFGEDTVDDVLDKADLENGGAFTAVGNYPCSELVKIVVAFSEHSGISPEDLQRKFGHWIMDHFVENYPGFFKDKKDTFGLLEAVDGEIHVEVKKLYPDAELPKFTTERIAEDHLEMVYTSPRPLVEFCHGMIEASLERFNEAADIQRCPVAAQADSAKFDITLTKKAGKAA</sequence>
<dbReference type="OrthoDB" id="7266652at2"/>
<accession>A0A4V2UPS1</accession>
<dbReference type="RefSeq" id="WP_132242692.1">
    <property type="nucleotide sequence ID" value="NZ_SLZU01000002.1"/>
</dbReference>
<dbReference type="Gene3D" id="3.90.1520.10">
    <property type="entry name" value="H-NOX domain"/>
    <property type="match status" value="1"/>
</dbReference>
<dbReference type="InterPro" id="IPR024096">
    <property type="entry name" value="NO_sig/Golgi_transp_ligand-bd"/>
</dbReference>
<comment type="caution">
    <text evidence="2">The sequence shown here is derived from an EMBL/GenBank/DDBJ whole genome shotgun (WGS) entry which is preliminary data.</text>
</comment>
<keyword evidence="3" id="KW-1185">Reference proteome</keyword>
<dbReference type="Pfam" id="PF07700">
    <property type="entry name" value="HNOB"/>
    <property type="match status" value="1"/>
</dbReference>
<dbReference type="AlphaFoldDB" id="A0A4V2UPS1"/>
<gene>
    <name evidence="2" type="ORF">EDD52_102353</name>
</gene>
<dbReference type="GO" id="GO:0020037">
    <property type="term" value="F:heme binding"/>
    <property type="evidence" value="ECO:0007669"/>
    <property type="project" value="InterPro"/>
</dbReference>
<dbReference type="Proteomes" id="UP000295696">
    <property type="component" value="Unassembled WGS sequence"/>
</dbReference>
<dbReference type="SUPFAM" id="SSF111126">
    <property type="entry name" value="Ligand-binding domain in the NO signalling and Golgi transport"/>
    <property type="match status" value="1"/>
</dbReference>
<dbReference type="InterPro" id="IPR011644">
    <property type="entry name" value="Heme_NO-bd"/>
</dbReference>
<evidence type="ECO:0000313" key="2">
    <source>
        <dbReference type="EMBL" id="TCS66536.1"/>
    </source>
</evidence>
<reference evidence="2 3" key="1">
    <citation type="submission" date="2019-03" db="EMBL/GenBank/DDBJ databases">
        <title>Genomic Encyclopedia of Type Strains, Phase IV (KMG-IV): sequencing the most valuable type-strain genomes for metagenomic binning, comparative biology and taxonomic classification.</title>
        <authorList>
            <person name="Goeker M."/>
        </authorList>
    </citation>
    <scope>NUCLEOTIDE SEQUENCE [LARGE SCALE GENOMIC DNA]</scope>
    <source>
        <strain evidence="2 3">DSM 104836</strain>
    </source>
</reference>
<feature type="domain" description="Heme NO-binding" evidence="1">
    <location>
        <begin position="2"/>
        <end position="161"/>
    </location>
</feature>
<dbReference type="EMBL" id="SLZU01000002">
    <property type="protein sequence ID" value="TCS66536.1"/>
    <property type="molecule type" value="Genomic_DNA"/>
</dbReference>
<proteinExistence type="predicted"/>
<name>A0A4V2UPS1_9RHOB</name>